<evidence type="ECO:0000256" key="1">
    <source>
        <dbReference type="SAM" id="Phobius"/>
    </source>
</evidence>
<protein>
    <submittedName>
        <fullName evidence="2">Uncharacterized protein</fullName>
    </submittedName>
</protein>
<keyword evidence="1" id="KW-1133">Transmembrane helix</keyword>
<keyword evidence="1" id="KW-0472">Membrane</keyword>
<dbReference type="Proteomes" id="UP001162640">
    <property type="component" value="Unassembled WGS sequence"/>
</dbReference>
<keyword evidence="1" id="KW-0812">Transmembrane</keyword>
<proteinExistence type="predicted"/>
<organism evidence="2 3">
    <name type="scientific">Triparma laevis f. inornata</name>
    <dbReference type="NCBI Taxonomy" id="1714386"/>
    <lineage>
        <taxon>Eukaryota</taxon>
        <taxon>Sar</taxon>
        <taxon>Stramenopiles</taxon>
        <taxon>Ochrophyta</taxon>
        <taxon>Bolidophyceae</taxon>
        <taxon>Parmales</taxon>
        <taxon>Triparmaceae</taxon>
        <taxon>Triparma</taxon>
    </lineage>
</organism>
<comment type="caution">
    <text evidence="2">The sequence shown here is derived from an EMBL/GenBank/DDBJ whole genome shotgun (WGS) entry which is preliminary data.</text>
</comment>
<sequence length="79" mass="8447">MEALVVYSLTNNKGGTVNDFLSGLIVIMIVNAITLITIALYEYTIKPAICKPSTRAAASFVTPTDSFHVQDSGLSINVL</sequence>
<dbReference type="AlphaFoldDB" id="A0A9W7BNX8"/>
<evidence type="ECO:0000313" key="2">
    <source>
        <dbReference type="EMBL" id="GMH89665.1"/>
    </source>
</evidence>
<accession>A0A9W7BNX8</accession>
<dbReference type="EMBL" id="BLQM01000434">
    <property type="protein sequence ID" value="GMH89665.1"/>
    <property type="molecule type" value="Genomic_DNA"/>
</dbReference>
<name>A0A9W7BNX8_9STRA</name>
<evidence type="ECO:0000313" key="3">
    <source>
        <dbReference type="Proteomes" id="UP001162640"/>
    </source>
</evidence>
<gene>
    <name evidence="2" type="ORF">TL16_g11525</name>
</gene>
<feature type="transmembrane region" description="Helical" evidence="1">
    <location>
        <begin position="20"/>
        <end position="41"/>
    </location>
</feature>
<reference evidence="3" key="1">
    <citation type="journal article" date="2023" name="Commun. Biol.">
        <title>Genome analysis of Parmales, the sister group of diatoms, reveals the evolutionary specialization of diatoms from phago-mixotrophs to photoautotrophs.</title>
        <authorList>
            <person name="Ban H."/>
            <person name="Sato S."/>
            <person name="Yoshikawa S."/>
            <person name="Yamada K."/>
            <person name="Nakamura Y."/>
            <person name="Ichinomiya M."/>
            <person name="Sato N."/>
            <person name="Blanc-Mathieu R."/>
            <person name="Endo H."/>
            <person name="Kuwata A."/>
            <person name="Ogata H."/>
        </authorList>
    </citation>
    <scope>NUCLEOTIDE SEQUENCE [LARGE SCALE GENOMIC DNA]</scope>
</reference>